<dbReference type="AlphaFoldDB" id="A0AAJ1SUF6"/>
<name>A0AAJ1SUF6_9MICC</name>
<evidence type="ECO:0000313" key="1">
    <source>
        <dbReference type="EMBL" id="MDQ0145924.1"/>
    </source>
</evidence>
<comment type="caution">
    <text evidence="1">The sequence shown here is derived from an EMBL/GenBank/DDBJ whole genome shotgun (WGS) entry which is preliminary data.</text>
</comment>
<dbReference type="Proteomes" id="UP001239267">
    <property type="component" value="Unassembled WGS sequence"/>
</dbReference>
<dbReference type="RefSeq" id="WP_307359137.1">
    <property type="nucleotide sequence ID" value="NZ_JAUSTB010000005.1"/>
</dbReference>
<keyword evidence="2" id="KW-1185">Reference proteome</keyword>
<sequence>MWTKQSQSYCPTCGRTTNHVTHFQKDDAGSLVADVRCIECPEIAGAVA</sequence>
<protein>
    <submittedName>
        <fullName evidence="1">Ribosomal protein L44E</fullName>
    </submittedName>
</protein>
<dbReference type="EMBL" id="JAUSTB010000005">
    <property type="protein sequence ID" value="MDQ0145924.1"/>
    <property type="molecule type" value="Genomic_DNA"/>
</dbReference>
<proteinExistence type="predicted"/>
<organism evidence="1 2">
    <name type="scientific">Pseudarthrobacter niigatensis</name>
    <dbReference type="NCBI Taxonomy" id="369935"/>
    <lineage>
        <taxon>Bacteria</taxon>
        <taxon>Bacillati</taxon>
        <taxon>Actinomycetota</taxon>
        <taxon>Actinomycetes</taxon>
        <taxon>Micrococcales</taxon>
        <taxon>Micrococcaceae</taxon>
        <taxon>Pseudarthrobacter</taxon>
    </lineage>
</organism>
<dbReference type="GO" id="GO:0005840">
    <property type="term" value="C:ribosome"/>
    <property type="evidence" value="ECO:0007669"/>
    <property type="project" value="UniProtKB-KW"/>
</dbReference>
<reference evidence="1 2" key="1">
    <citation type="submission" date="2023-07" db="EMBL/GenBank/DDBJ databases">
        <title>Sorghum-associated microbial communities from plants grown in Nebraska, USA.</title>
        <authorList>
            <person name="Schachtman D."/>
        </authorList>
    </citation>
    <scope>NUCLEOTIDE SEQUENCE [LARGE SCALE GENOMIC DNA]</scope>
    <source>
        <strain evidence="1 2">DS1001</strain>
    </source>
</reference>
<gene>
    <name evidence="1" type="ORF">J2T23_001817</name>
</gene>
<keyword evidence="1" id="KW-0687">Ribonucleoprotein</keyword>
<keyword evidence="1" id="KW-0689">Ribosomal protein</keyword>
<accession>A0AAJ1SUF6</accession>
<evidence type="ECO:0000313" key="2">
    <source>
        <dbReference type="Proteomes" id="UP001239267"/>
    </source>
</evidence>